<dbReference type="GO" id="GO:0006260">
    <property type="term" value="P:DNA replication"/>
    <property type="evidence" value="ECO:0007669"/>
    <property type="project" value="UniProtKB-UniRule"/>
</dbReference>
<comment type="similarity">
    <text evidence="2">Belongs to the ScpA family.</text>
</comment>
<dbReference type="Pfam" id="PF02616">
    <property type="entry name" value="SMC_ScpA"/>
    <property type="match status" value="1"/>
</dbReference>
<keyword evidence="2" id="KW-0159">Chromosome partition</keyword>
<gene>
    <name evidence="2" type="primary">scpA</name>
    <name evidence="3" type="ORF">H8E80_03320</name>
</gene>
<dbReference type="PANTHER" id="PTHR33969">
    <property type="entry name" value="SEGREGATION AND CONDENSATION PROTEIN A"/>
    <property type="match status" value="1"/>
</dbReference>
<dbReference type="PANTHER" id="PTHR33969:SF2">
    <property type="entry name" value="SEGREGATION AND CONDENSATION PROTEIN A"/>
    <property type="match status" value="1"/>
</dbReference>
<sequence length="237" mass="27253">MSDEIYKVRLDGIFEGPMDLLIYLIKKNEVDVYDIPIALITDQYLKYLEWMKSMNIDFAGDFLVMAATLTQIKSRMLLPVHDDEDSEEDPRSEIAKPLLEYLQAKSAAEHLSRRSILGEDTFVRTIDKEDYSKAGEDEIINVGLFELIDAFKKILENISDDQRLELTADRISVKDRIAQIMDLLEKQGSITFGELFSSDTDKAEIILTFLAILEMVKISLLRIVQHVHTGIIRLFYL</sequence>
<reference evidence="3 4" key="1">
    <citation type="submission" date="2020-08" db="EMBL/GenBank/DDBJ databases">
        <title>Bridging the membrane lipid divide: bacteria of the FCB group superphylum have the potential to synthesize archaeal ether lipids.</title>
        <authorList>
            <person name="Villanueva L."/>
            <person name="Von Meijenfeldt F.A.B."/>
            <person name="Westbye A.B."/>
            <person name="Yadav S."/>
            <person name="Hopmans E.C."/>
            <person name="Dutilh B.E."/>
            <person name="Sinninghe Damste J.S."/>
        </authorList>
    </citation>
    <scope>NUCLEOTIDE SEQUENCE [LARGE SCALE GENOMIC DNA]</scope>
    <source>
        <strain evidence="3">NIOZ-UU82</strain>
    </source>
</reference>
<keyword evidence="2" id="KW-0963">Cytoplasm</keyword>
<comment type="caution">
    <text evidence="3">The sequence shown here is derived from an EMBL/GenBank/DDBJ whole genome shotgun (WGS) entry which is preliminary data.</text>
</comment>
<proteinExistence type="inferred from homology"/>
<dbReference type="AlphaFoldDB" id="A0A8J6N5H7"/>
<dbReference type="Proteomes" id="UP000603545">
    <property type="component" value="Unassembled WGS sequence"/>
</dbReference>
<comment type="subcellular location">
    <subcellularLocation>
        <location evidence="2">Cytoplasm</location>
    </subcellularLocation>
    <text evidence="2">Associated with two foci at the outer edges of the nucleoid region in young cells, and at four foci within both cell halves in older cells.</text>
</comment>
<comment type="subunit">
    <text evidence="2">Component of a cohesin-like complex composed of ScpA, ScpB and the Smc homodimer, in which ScpA and ScpB bind to the head domain of Smc. The presence of the three proteins is required for the association of the complex with DNA.</text>
</comment>
<protein>
    <recommendedName>
        <fullName evidence="1 2">Segregation and condensation protein A</fullName>
    </recommendedName>
</protein>
<dbReference type="GO" id="GO:0005737">
    <property type="term" value="C:cytoplasm"/>
    <property type="evidence" value="ECO:0007669"/>
    <property type="project" value="UniProtKB-SubCell"/>
</dbReference>
<organism evidence="3 4">
    <name type="scientific">Candidatus Desulfaltia bathyphila</name>
    <dbReference type="NCBI Taxonomy" id="2841697"/>
    <lineage>
        <taxon>Bacteria</taxon>
        <taxon>Pseudomonadati</taxon>
        <taxon>Thermodesulfobacteriota</taxon>
        <taxon>Desulfobacteria</taxon>
        <taxon>Desulfobacterales</taxon>
        <taxon>Desulfobacterales incertae sedis</taxon>
        <taxon>Candidatus Desulfaltia</taxon>
    </lineage>
</organism>
<keyword evidence="2" id="KW-0132">Cell division</keyword>
<dbReference type="HAMAP" id="MF_01805">
    <property type="entry name" value="ScpA"/>
    <property type="match status" value="1"/>
</dbReference>
<name>A0A8J6N5H7_9BACT</name>
<dbReference type="EMBL" id="JACNLL010000035">
    <property type="protein sequence ID" value="MBC8199060.1"/>
    <property type="molecule type" value="Genomic_DNA"/>
</dbReference>
<evidence type="ECO:0000256" key="2">
    <source>
        <dbReference type="HAMAP-Rule" id="MF_01805"/>
    </source>
</evidence>
<keyword evidence="2" id="KW-0131">Cell cycle</keyword>
<comment type="function">
    <text evidence="2">Participates in chromosomal partition during cell division. May act via the formation of a condensin-like complex containing Smc and ScpB that pull DNA away from mid-cell into both cell halves.</text>
</comment>
<accession>A0A8J6N5H7</accession>
<evidence type="ECO:0000313" key="4">
    <source>
        <dbReference type="Proteomes" id="UP000603545"/>
    </source>
</evidence>
<dbReference type="InterPro" id="IPR003768">
    <property type="entry name" value="ScpA"/>
</dbReference>
<evidence type="ECO:0000256" key="1">
    <source>
        <dbReference type="ARBA" id="ARBA00044777"/>
    </source>
</evidence>
<dbReference type="GO" id="GO:0051301">
    <property type="term" value="P:cell division"/>
    <property type="evidence" value="ECO:0007669"/>
    <property type="project" value="UniProtKB-KW"/>
</dbReference>
<dbReference type="GO" id="GO:0007059">
    <property type="term" value="P:chromosome segregation"/>
    <property type="evidence" value="ECO:0007669"/>
    <property type="project" value="UniProtKB-UniRule"/>
</dbReference>
<evidence type="ECO:0000313" key="3">
    <source>
        <dbReference type="EMBL" id="MBC8199060.1"/>
    </source>
</evidence>
<dbReference type="Gene3D" id="6.10.250.2410">
    <property type="match status" value="1"/>
</dbReference>